<dbReference type="GO" id="GO:0035435">
    <property type="term" value="P:phosphate ion transmembrane transport"/>
    <property type="evidence" value="ECO:0007669"/>
    <property type="project" value="TreeGrafter"/>
</dbReference>
<reference evidence="10" key="2">
    <citation type="submission" date="2003-01" db="EMBL/GenBank/DDBJ databases">
        <title>Up-converting phosphors: UPT lateral flow assays to detect specific nucleic acid sequences.</title>
        <authorList>
            <person name="Corstjens P."/>
            <person name="Zuiderwijk M."/>
            <person name="Shang L."/>
            <person name="Sloos W."/>
            <person name="Bourdelle P."/>
            <person name="Lamos M."/>
            <person name="Feindt H."/>
            <person name="Niedbala S."/>
            <person name="Tanke H."/>
        </authorList>
    </citation>
    <scope>NUCLEOTIDE SEQUENCE</scope>
    <source>
        <strain evidence="10">L</strain>
    </source>
</reference>
<keyword evidence="4 7" id="KW-0812">Transmembrane</keyword>
<comment type="function">
    <text evidence="7">Sodium-phosphate symporter.</text>
</comment>
<keyword evidence="9" id="KW-0732">Signal</keyword>
<evidence type="ECO:0000256" key="3">
    <source>
        <dbReference type="ARBA" id="ARBA00022592"/>
    </source>
</evidence>
<dbReference type="GO" id="GO:0005315">
    <property type="term" value="F:phosphate transmembrane transporter activity"/>
    <property type="evidence" value="ECO:0007669"/>
    <property type="project" value="InterPro"/>
</dbReference>
<keyword evidence="5 7" id="KW-1133">Transmembrane helix</keyword>
<evidence type="ECO:0000313" key="10">
    <source>
        <dbReference type="EMBL" id="AAO15381.1"/>
    </source>
</evidence>
<keyword evidence="3 7" id="KW-0592">Phosphate transport</keyword>
<organism evidence="10">
    <name type="scientific">Emiliania huxleyi</name>
    <name type="common">Coccolithophore</name>
    <name type="synonym">Pontosphaera huxleyi</name>
    <dbReference type="NCBI Taxonomy" id="2903"/>
    <lineage>
        <taxon>Eukaryota</taxon>
        <taxon>Haptista</taxon>
        <taxon>Haptophyta</taxon>
        <taxon>Prymnesiophyceae</taxon>
        <taxon>Isochrysidales</taxon>
        <taxon>Noelaerhabdaceae</taxon>
        <taxon>Emiliania</taxon>
    </lineage>
</organism>
<dbReference type="GO" id="GO:0016020">
    <property type="term" value="C:membrane"/>
    <property type="evidence" value="ECO:0007669"/>
    <property type="project" value="UniProtKB-SubCell"/>
</dbReference>
<gene>
    <name evidence="10" type="primary">pho</name>
</gene>
<comment type="subcellular location">
    <subcellularLocation>
        <location evidence="1 7">Membrane</location>
        <topology evidence="1 7">Multi-pass membrane protein</topology>
    </subcellularLocation>
</comment>
<feature type="transmembrane region" description="Helical" evidence="7">
    <location>
        <begin position="426"/>
        <end position="443"/>
    </location>
</feature>
<comment type="similarity">
    <text evidence="7">Belongs to the inorganic phosphate transporter (PiT) (TC 2.A.20) family.</text>
</comment>
<keyword evidence="6 7" id="KW-0472">Membrane</keyword>
<evidence type="ECO:0000256" key="7">
    <source>
        <dbReference type="RuleBase" id="RU363058"/>
    </source>
</evidence>
<evidence type="ECO:0000256" key="1">
    <source>
        <dbReference type="ARBA" id="ARBA00004141"/>
    </source>
</evidence>
<dbReference type="PANTHER" id="PTHR11101">
    <property type="entry name" value="PHOSPHATE TRANSPORTER"/>
    <property type="match status" value="1"/>
</dbReference>
<keyword evidence="2 7" id="KW-0813">Transport</keyword>
<dbReference type="AlphaFoldDB" id="Q8GZT5"/>
<dbReference type="Pfam" id="PF01384">
    <property type="entry name" value="PHO4"/>
    <property type="match status" value="1"/>
</dbReference>
<feature type="transmembrane region" description="Helical" evidence="7">
    <location>
        <begin position="375"/>
        <end position="393"/>
    </location>
</feature>
<sequence>MYGNLCVVGAVGIWLLIATKFEMPVSTTHSCVGGLVGMAIASKGPACVTWYKDPDPDSAKYLPGGITGIVLSWIFSPLLSGLFAVALFAVVRCVVLRSQNSFMRAIKFYPVLIWLAIWINTFFIISKGVSKKVCPSKTNIWICSGYDSDLKEGAEKDAAGGKLSKDDYPGKVNGWVALGFSCGVGLFFAVALIPLYLAIKKRVEAEFADKDTEAGEAEEAKEEAKPPPEPPTTFCGKALAAISYSINRDVHDVKKEETDGVITAIHDNAEKFDPKTEAVFKYIQIFTAICDSFAHGATDVANAMGPFMSIWTIYTNIDTFEFGKGAQKTDLENNDQYWILALGGVGIGLGLLLYGYQIIQAIGVKLAVITPSRGFAIELGAAIVIIIGSYLGIPLSTTHCQVGATTGVALLEGGRGVNKWVLGKTAFGWIITLIIAGILAGILTGQGIRAPLGGAINIAGCSPKVWTDDHPSEWCDTTDPTCDYEGTLPDPNCYIDSPQYIFLDRECPTFIANGPPAPPPPPPLS</sequence>
<feature type="chain" id="PRO_5004308022" description="Phosphate transporter" evidence="9">
    <location>
        <begin position="19"/>
        <end position="525"/>
    </location>
</feature>
<evidence type="ECO:0000256" key="9">
    <source>
        <dbReference type="SAM" id="SignalP"/>
    </source>
</evidence>
<evidence type="ECO:0000256" key="8">
    <source>
        <dbReference type="SAM" id="MobiDB-lite"/>
    </source>
</evidence>
<accession>Q8GZT5</accession>
<evidence type="ECO:0000256" key="2">
    <source>
        <dbReference type="ARBA" id="ARBA00022448"/>
    </source>
</evidence>
<dbReference type="PANTHER" id="PTHR11101:SF96">
    <property type="entry name" value="PHOSPHATE TRANSPORTER"/>
    <property type="match status" value="1"/>
</dbReference>
<feature type="transmembrane region" description="Helical" evidence="7">
    <location>
        <begin position="70"/>
        <end position="96"/>
    </location>
</feature>
<feature type="transmembrane region" description="Helical" evidence="7">
    <location>
        <begin position="175"/>
        <end position="199"/>
    </location>
</feature>
<proteinExistence type="evidence at transcript level"/>
<name>Q8GZT5_EMIHU</name>
<evidence type="ECO:0000256" key="6">
    <source>
        <dbReference type="ARBA" id="ARBA00023136"/>
    </source>
</evidence>
<feature type="transmembrane region" description="Helical" evidence="7">
    <location>
        <begin position="337"/>
        <end position="354"/>
    </location>
</feature>
<feature type="region of interest" description="Disordered" evidence="8">
    <location>
        <begin position="210"/>
        <end position="231"/>
    </location>
</feature>
<dbReference type="EMBL" id="AF334403">
    <property type="protein sequence ID" value="AAO15381.1"/>
    <property type="molecule type" value="mRNA"/>
</dbReference>
<evidence type="ECO:0000256" key="5">
    <source>
        <dbReference type="ARBA" id="ARBA00022989"/>
    </source>
</evidence>
<dbReference type="InterPro" id="IPR001204">
    <property type="entry name" value="Phos_transporter"/>
</dbReference>
<feature type="transmembrane region" description="Helical" evidence="7">
    <location>
        <begin position="108"/>
        <end position="126"/>
    </location>
</feature>
<evidence type="ECO:0000256" key="4">
    <source>
        <dbReference type="ARBA" id="ARBA00022692"/>
    </source>
</evidence>
<protein>
    <recommendedName>
        <fullName evidence="7">Phosphate transporter</fullName>
    </recommendedName>
</protein>
<feature type="signal peptide" evidence="9">
    <location>
        <begin position="1"/>
        <end position="18"/>
    </location>
</feature>
<reference evidence="10" key="1">
    <citation type="submission" date="2001-01" db="EMBL/GenBank/DDBJ databases">
        <authorList>
            <person name="Corstjens P.L."/>
        </authorList>
    </citation>
    <scope>NUCLEOTIDE SEQUENCE</scope>
    <source>
        <strain evidence="10">L</strain>
    </source>
</reference>